<dbReference type="STRING" id="1499967.U27_03055"/>
<evidence type="ECO:0000313" key="4">
    <source>
        <dbReference type="Proteomes" id="UP000030661"/>
    </source>
</evidence>
<dbReference type="GO" id="GO:0005737">
    <property type="term" value="C:cytoplasm"/>
    <property type="evidence" value="ECO:0007669"/>
    <property type="project" value="InterPro"/>
</dbReference>
<dbReference type="Proteomes" id="UP000030661">
    <property type="component" value="Unassembled WGS sequence"/>
</dbReference>
<proteinExistence type="predicted"/>
<dbReference type="PANTHER" id="PTHR36120">
    <property type="entry name" value="FUCOSE ISOMERASE"/>
    <property type="match status" value="1"/>
</dbReference>
<organism evidence="3">
    <name type="scientific">Vecturithrix granuli</name>
    <dbReference type="NCBI Taxonomy" id="1499967"/>
    <lineage>
        <taxon>Bacteria</taxon>
        <taxon>Candidatus Moduliflexota</taxon>
        <taxon>Candidatus Vecturitrichia</taxon>
        <taxon>Candidatus Vecturitrichales</taxon>
        <taxon>Candidatus Vecturitrichaceae</taxon>
        <taxon>Candidatus Vecturithrix</taxon>
    </lineage>
</organism>
<gene>
    <name evidence="3" type="ORF">U27_03055</name>
</gene>
<name>A0A081BUT8_VECG1</name>
<protein>
    <submittedName>
        <fullName evidence="3">L-fucose isomerase-like protein</fullName>
    </submittedName>
</protein>
<dbReference type="AlphaFoldDB" id="A0A081BUT8"/>
<dbReference type="EMBL" id="DF820464">
    <property type="protein sequence ID" value="GAK56093.1"/>
    <property type="molecule type" value="Genomic_DNA"/>
</dbReference>
<dbReference type="GO" id="GO:0008736">
    <property type="term" value="F:L-fucose isomerase activity"/>
    <property type="evidence" value="ECO:0007669"/>
    <property type="project" value="InterPro"/>
</dbReference>
<evidence type="ECO:0000256" key="1">
    <source>
        <dbReference type="ARBA" id="ARBA00023235"/>
    </source>
</evidence>
<dbReference type="InterPro" id="IPR009015">
    <property type="entry name" value="Fucose_isomerase_N/cen_sf"/>
</dbReference>
<sequence length="450" mass="51058">MEPLKAGYVSFGTMYYKPEKLREISGRAEQQLTARGIELIRTDPVFGEDQEPDRAIRELKAQEWDFLIANVINWIDTRGVIRVLMEFRDKPLVLYSFGGFTEGDTLICPAAGAGSTSLRFPLEKWRFKFIYLFNPPDSPMDVDGIIKFGRAAQVMKKLRYTRVGMIGFNDMGLYSTDFNVTRLRDKIGTEVESVDLLQLQRKMDVLSAEVVKNEMQRITRTWEYPLGKPQDEVIERVIRMYLATVAICKEKKFSGFSYKCVDGIDLEMKATHAVPSALVASAGYPYVDENDIGNLIAELMLKWISGKQVMFLEHYDHHPEWILLGEDGYIPDEFIDGNPQIKNISTVLLGGIAHCSKMKTGRMTLACLSEDGDGYRMHIVSGEGKTPPQWVEMGVPLPSWPSVKFFPDASVRSILNHVQSQHFAAVYGDYVDELRYICDLMGIEPVIDSK</sequence>
<dbReference type="HOGENOM" id="CLU_607893_0_0_0"/>
<keyword evidence="4" id="KW-1185">Reference proteome</keyword>
<dbReference type="SUPFAM" id="SSF53743">
    <property type="entry name" value="FucI/AraA N-terminal and middle domains"/>
    <property type="match status" value="1"/>
</dbReference>
<keyword evidence="1 3" id="KW-0413">Isomerase</keyword>
<evidence type="ECO:0000256" key="2">
    <source>
        <dbReference type="ARBA" id="ARBA00023277"/>
    </source>
</evidence>
<evidence type="ECO:0000313" key="3">
    <source>
        <dbReference type="EMBL" id="GAK56093.1"/>
    </source>
</evidence>
<keyword evidence="2" id="KW-0119">Carbohydrate metabolism</keyword>
<accession>A0A081BUT8</accession>
<reference evidence="3" key="1">
    <citation type="journal article" date="2015" name="PeerJ">
        <title>First genomic representation of candidate bacterial phylum KSB3 points to enhanced environmental sensing as a trigger of wastewater bulking.</title>
        <authorList>
            <person name="Sekiguchi Y."/>
            <person name="Ohashi A."/>
            <person name="Parks D.H."/>
            <person name="Yamauchi T."/>
            <person name="Tyson G.W."/>
            <person name="Hugenholtz P."/>
        </authorList>
    </citation>
    <scope>NUCLEOTIDE SEQUENCE [LARGE SCALE GENOMIC DNA]</scope>
</reference>
<dbReference type="GO" id="GO:0006004">
    <property type="term" value="P:fucose metabolic process"/>
    <property type="evidence" value="ECO:0007669"/>
    <property type="project" value="InterPro"/>
</dbReference>
<dbReference type="eggNOG" id="COG2407">
    <property type="taxonomic scope" value="Bacteria"/>
</dbReference>
<dbReference type="PANTHER" id="PTHR36120:SF1">
    <property type="entry name" value="L-FUCOSE ISOMERASE C-TERMINAL DOMAIN-CONTAINING PROTEIN"/>
    <property type="match status" value="1"/>
</dbReference>